<dbReference type="OrthoDB" id="7581438at2"/>
<protein>
    <submittedName>
        <fullName evidence="3">Phage shock protein C (PspC) family protein</fullName>
    </submittedName>
</protein>
<evidence type="ECO:0000259" key="2">
    <source>
        <dbReference type="Pfam" id="PF04024"/>
    </source>
</evidence>
<accession>A0A1H8AJD9</accession>
<dbReference type="InterPro" id="IPR007168">
    <property type="entry name" value="Phageshock_PspC_N"/>
</dbReference>
<dbReference type="STRING" id="1166340.SAMN05192583_0913"/>
<name>A0A1H8AJD9_9SPHN</name>
<dbReference type="AlphaFoldDB" id="A0A1H8AJD9"/>
<dbReference type="Proteomes" id="UP000199206">
    <property type="component" value="Unassembled WGS sequence"/>
</dbReference>
<dbReference type="Pfam" id="PF04024">
    <property type="entry name" value="PspC"/>
    <property type="match status" value="1"/>
</dbReference>
<evidence type="ECO:0000256" key="1">
    <source>
        <dbReference type="SAM" id="Phobius"/>
    </source>
</evidence>
<keyword evidence="1" id="KW-1133">Transmembrane helix</keyword>
<dbReference type="EMBL" id="FOCF01000002">
    <property type="protein sequence ID" value="SEM70084.1"/>
    <property type="molecule type" value="Genomic_DNA"/>
</dbReference>
<feature type="transmembrane region" description="Helical" evidence="1">
    <location>
        <begin position="41"/>
        <end position="66"/>
    </location>
</feature>
<gene>
    <name evidence="3" type="ORF">SAMN05192583_0913</name>
</gene>
<feature type="domain" description="Phage shock protein PspC N-terminal" evidence="2">
    <location>
        <begin position="14"/>
        <end position="59"/>
    </location>
</feature>
<reference evidence="4" key="1">
    <citation type="submission" date="2016-10" db="EMBL/GenBank/DDBJ databases">
        <authorList>
            <person name="Varghese N."/>
            <person name="Submissions S."/>
        </authorList>
    </citation>
    <scope>NUCLEOTIDE SEQUENCE [LARGE SCALE GENOMIC DNA]</scope>
    <source>
        <strain evidence="4">S6-262</strain>
    </source>
</reference>
<evidence type="ECO:0000313" key="4">
    <source>
        <dbReference type="Proteomes" id="UP000199206"/>
    </source>
</evidence>
<keyword evidence="1" id="KW-0812">Transmembrane</keyword>
<dbReference type="RefSeq" id="WP_093664306.1">
    <property type="nucleotide sequence ID" value="NZ_FOCF01000002.1"/>
</dbReference>
<keyword evidence="1" id="KW-0472">Membrane</keyword>
<keyword evidence="4" id="KW-1185">Reference proteome</keyword>
<sequence>MQTPAANPFMRADTLFGTCQAIGEDFGINPLFLRLAFAVGVFWSAGWAFAVYAGLSFVVLASHLLFPMRARRATPLVEQAPVVVQAENDQGEQPTALAA</sequence>
<evidence type="ECO:0000313" key="3">
    <source>
        <dbReference type="EMBL" id="SEM70084.1"/>
    </source>
</evidence>
<organism evidence="3 4">
    <name type="scientific">Sphingomonas gellani</name>
    <dbReference type="NCBI Taxonomy" id="1166340"/>
    <lineage>
        <taxon>Bacteria</taxon>
        <taxon>Pseudomonadati</taxon>
        <taxon>Pseudomonadota</taxon>
        <taxon>Alphaproteobacteria</taxon>
        <taxon>Sphingomonadales</taxon>
        <taxon>Sphingomonadaceae</taxon>
        <taxon>Sphingomonas</taxon>
    </lineage>
</organism>
<proteinExistence type="predicted"/>